<feature type="transmembrane region" description="Helical" evidence="2">
    <location>
        <begin position="1601"/>
        <end position="1622"/>
    </location>
</feature>
<proteinExistence type="predicted"/>
<evidence type="ECO:0000313" key="4">
    <source>
        <dbReference type="Proteomes" id="UP000215902"/>
    </source>
</evidence>
<feature type="compositionally biased region" description="Basic residues" evidence="1">
    <location>
        <begin position="1767"/>
        <end position="1782"/>
    </location>
</feature>
<reference evidence="3 4" key="1">
    <citation type="submission" date="2017-06" db="EMBL/GenBank/DDBJ databases">
        <title>A platform for efficient transgenesis in Macrostomum lignano, a flatworm model organism for stem cell research.</title>
        <authorList>
            <person name="Berezikov E."/>
        </authorList>
    </citation>
    <scope>NUCLEOTIDE SEQUENCE [LARGE SCALE GENOMIC DNA]</scope>
    <source>
        <strain evidence="3">DV1</strain>
        <tissue evidence="3">Whole organism</tissue>
    </source>
</reference>
<comment type="caution">
    <text evidence="3">The sequence shown here is derived from an EMBL/GenBank/DDBJ whole genome shotgun (WGS) entry which is preliminary data.</text>
</comment>
<keyword evidence="2" id="KW-0812">Transmembrane</keyword>
<dbReference type="GO" id="GO:0005261">
    <property type="term" value="F:monoatomic cation channel activity"/>
    <property type="evidence" value="ECO:0007669"/>
    <property type="project" value="TreeGrafter"/>
</dbReference>
<dbReference type="PANTHER" id="PTHR13800">
    <property type="entry name" value="TRANSIENT RECEPTOR POTENTIAL CATION CHANNEL, SUBFAMILY M, MEMBER 6"/>
    <property type="match status" value="1"/>
</dbReference>
<dbReference type="SMART" id="SM00248">
    <property type="entry name" value="ANK"/>
    <property type="match status" value="8"/>
</dbReference>
<keyword evidence="4" id="KW-1185">Reference proteome</keyword>
<evidence type="ECO:0000256" key="1">
    <source>
        <dbReference type="SAM" id="MobiDB-lite"/>
    </source>
</evidence>
<feature type="transmembrane region" description="Helical" evidence="2">
    <location>
        <begin position="1332"/>
        <end position="1350"/>
    </location>
</feature>
<feature type="compositionally biased region" description="Polar residues" evidence="1">
    <location>
        <begin position="680"/>
        <end position="692"/>
    </location>
</feature>
<evidence type="ECO:0008006" key="5">
    <source>
        <dbReference type="Google" id="ProtNLM"/>
    </source>
</evidence>
<dbReference type="Gene3D" id="1.25.40.20">
    <property type="entry name" value="Ankyrin repeat-containing domain"/>
    <property type="match status" value="5"/>
</dbReference>
<dbReference type="InterPro" id="IPR002110">
    <property type="entry name" value="Ankyrin_rpt"/>
</dbReference>
<dbReference type="InterPro" id="IPR036770">
    <property type="entry name" value="Ankyrin_rpt-contain_sf"/>
</dbReference>
<evidence type="ECO:0000313" key="3">
    <source>
        <dbReference type="EMBL" id="PAA55394.1"/>
    </source>
</evidence>
<organism evidence="3 4">
    <name type="scientific">Macrostomum lignano</name>
    <dbReference type="NCBI Taxonomy" id="282301"/>
    <lineage>
        <taxon>Eukaryota</taxon>
        <taxon>Metazoa</taxon>
        <taxon>Spiralia</taxon>
        <taxon>Lophotrochozoa</taxon>
        <taxon>Platyhelminthes</taxon>
        <taxon>Rhabditophora</taxon>
        <taxon>Macrostomorpha</taxon>
        <taxon>Macrostomida</taxon>
        <taxon>Macrostomidae</taxon>
        <taxon>Macrostomum</taxon>
    </lineage>
</organism>
<evidence type="ECO:0000256" key="2">
    <source>
        <dbReference type="SAM" id="Phobius"/>
    </source>
</evidence>
<dbReference type="Proteomes" id="UP000215902">
    <property type="component" value="Unassembled WGS sequence"/>
</dbReference>
<feature type="compositionally biased region" description="Basic and acidic residues" evidence="1">
    <location>
        <begin position="707"/>
        <end position="720"/>
    </location>
</feature>
<keyword evidence="2" id="KW-0472">Membrane</keyword>
<dbReference type="OrthoDB" id="1847170at2759"/>
<dbReference type="EMBL" id="NIVC01002760">
    <property type="protein sequence ID" value="PAA55394.1"/>
    <property type="molecule type" value="Genomic_DNA"/>
</dbReference>
<sequence>MAKTSNASVKKLIEYSLEYGSKDAQPPLGLDPPELLRLTWTRQFSAAIAFVNERRGQLRKVDLRLDFEGRTAVHYSAGCEDGEALLELLVTGVGANCLLDEDEDGVTPFHLSARYHSSEQFNKNVRHLLSSQHPGPLLKADKDKFNIAHWAACNAAHGGEILDSIFQSKEYRDIVDRSYSNTGATVFEVAAEVLSADSLKSYIVDFHLDRNCNTVLHYAAAVEGSSLLLDAIDIIRSAGKSPKACLRYRNNDSKNVFDIAAEHCRADTLKSLVSKSGIQLSDDEIKGIFHCLAKNKNATFDVFKSLSKQLLLPNDKYDWIGWRNQSDETVLHIAAANVYDQGTLWKLFEHAPDEVIVSKDREGNTALHCLALNEKAENILTGERFCNQKFLLMENKEKQTVLHIAAQHCSESTFEELKEGASQVHVGASSVSLKDQYGNTVIHYQAKNKRAQCKLDDFVPAMSWMNNENQGVLHFLAENSCSKTLLEEIAGPKYYEHRRKDVDSNGNTLWHYLAKNKLAESVMLSAKCCERIRGIIFQTNFWTWANNDKKTVLHVAAENFSAQTMKQLFDRFGQDCIELRDNNGDTVMHCLARNATAALEIFALNKYGGPRCLKWKNNLDRTVLDIAESSNNSAERLVWISEGYTVYRWDLTDSTKKLMRMSECYDKILADETESVKQIQQRQPASEVMQDSMQEDTENNAEQTKTAQDEERNETNGEKEKSRAICSAFQKFGTNCLSWENGDGITLLQVAVRVCKSEVAKAFLTDIFSLRGDSFSHRDSWGNTWAHIAAIGSVDMESDAFSLVNERAECLFWRNNEGQSVLHFAIKNVKIFQKLMTALKISGKAKASTLAKNSALSSLLSAVDSEESTLLHSLFQPYTRFQDSEAASYLAAIRFLKECNVDSHAVDIIGHNFLMAANDLVPIKAILQHCSDKGSRSDKELFLQLLSNSNGLHAIHIFSAKLELKNLIGPLEKLLRMPGRDLLHLTVPGGMHKGATCLHFACKAEHKANIKYLIDEQLQLSAETDSGWSCIGFALENYTIDQIERNLSTLKIKIEGAELWRLIDPAKRALALPDRSTARQVCKDTTEKSKLAGHGSSLALLIEAFEMDNSNVLRSAFCLNKITDKEERLLLKHLENSTGYEGLFSGEELSDAHCELSIIDAAVFEFEKRKIKEEILPDLLLTRQFELIPACVSLLIRLKTMVYRSKGKVGQEKLLGLYNKVTGITVNALDGLYNNADRNGKRLLMKYMRGKLPSEDAPREKQGPKFPCRPAAKEGKVKYCTVMEMIEDAAINDLFATDCVYHLVQKNWSSKLRGDKGGRRCRGTNFTANLRFGFHFASFIAFMIYFAWYVTDFPKTFQYWPPDLVLVAYAASLTMQEFTEFLRRSKVVNVYTACGTRHCPVYVRDTFNFFDCLALLFMWAGLVLKLLMWGCLPGNPRAPGLCVISSGKFIQANAARGLTNEPLVPIQVQYTCQMILSSSFLLWGFRSVSFFNRFQRIGPVISMLRSLIIQDLFPFLLIILVIFYSFGVFFFNLLFPAVTAMASSTNTTEYQLNAALQIITMPLNLMFTNFDRTGFESADAEKSQTVGSIAHAVGNRWFNNLMLFIFLILSNIVMLNLLIARFNLTVIKMHSKALGIWRTTYYEMLQEYKNISFLPPPFSFLEYPIRICLWCCKRIAQKKNKVASGKTCFYWFPSEYPDEYREFLKFQATQLRSIRPSLSLEVTRNKSDTDILMAHTENVSAATVRELQECLQRLETKVEAIEENRANRKKQRSERHKQRKKDLSKIISKLEQLALNQNSSRD</sequence>
<keyword evidence="2" id="KW-1133">Transmembrane helix</keyword>
<accession>A0A267E380</accession>
<protein>
    <recommendedName>
        <fullName evidence="5">ANK_REP_REGION domain-containing protein</fullName>
    </recommendedName>
</protein>
<gene>
    <name evidence="3" type="ORF">BOX15_Mlig029477g1</name>
</gene>
<feature type="transmembrane region" description="Helical" evidence="2">
    <location>
        <begin position="1512"/>
        <end position="1535"/>
    </location>
</feature>
<dbReference type="PANTHER" id="PTHR13800:SF1">
    <property type="entry name" value="TRANSIENT RECEPTOR POTENTIAL CATION CHANNEL TRPM"/>
    <property type="match status" value="1"/>
</dbReference>
<feature type="region of interest" description="Disordered" evidence="1">
    <location>
        <begin position="1764"/>
        <end position="1783"/>
    </location>
</feature>
<name>A0A267E380_9PLAT</name>
<feature type="region of interest" description="Disordered" evidence="1">
    <location>
        <begin position="680"/>
        <end position="720"/>
    </location>
</feature>
<dbReference type="InterPro" id="IPR050927">
    <property type="entry name" value="TRPM"/>
</dbReference>
<dbReference type="SUPFAM" id="SSF48403">
    <property type="entry name" value="Ankyrin repeat"/>
    <property type="match status" value="3"/>
</dbReference>
<dbReference type="GO" id="GO:0005886">
    <property type="term" value="C:plasma membrane"/>
    <property type="evidence" value="ECO:0007669"/>
    <property type="project" value="TreeGrafter"/>
</dbReference>
<dbReference type="GO" id="GO:0030001">
    <property type="term" value="P:metal ion transport"/>
    <property type="evidence" value="ECO:0007669"/>
    <property type="project" value="TreeGrafter"/>
</dbReference>
<feature type="transmembrane region" description="Helical" evidence="2">
    <location>
        <begin position="1407"/>
        <end position="1429"/>
    </location>
</feature>